<dbReference type="EC" id="2.8.1.13" evidence="1"/>
<keyword evidence="4" id="KW-0819">tRNA processing</keyword>
<dbReference type="Gene3D" id="2.30.30.280">
    <property type="entry name" value="Adenine nucleotide alpha hydrolases-like domains"/>
    <property type="match status" value="1"/>
</dbReference>
<reference evidence="12 13" key="1">
    <citation type="submission" date="2014-04" db="EMBL/GenBank/DDBJ databases">
        <title>Genome reduction and metabolic complementation of the dual endosymbionts in the whitefly Bemisia tabaci.</title>
        <authorList>
            <person name="Rao Q."/>
            <person name="Rollat-Farnier P.-A."/>
            <person name="Zhang Z.-X."/>
            <person name="Santos-Garcia D."/>
            <person name="Silva F.J."/>
            <person name="Moya A."/>
            <person name="Zhu D.-T."/>
            <person name="Klein C.C."/>
            <person name="Vavre F."/>
            <person name="Sagot M.-F."/>
            <person name="Liu S.-S."/>
            <person name="Mouton L."/>
            <person name="Wang X.-W."/>
        </authorList>
    </citation>
    <scope>NUCLEOTIDE SEQUENCE [LARGE SCALE GENOMIC DNA]</scope>
    <source>
        <strain evidence="12 13">BT-Q</strain>
    </source>
</reference>
<gene>
    <name evidence="12" type="ORF">O3E_00340</name>
</gene>
<evidence type="ECO:0000256" key="1">
    <source>
        <dbReference type="ARBA" id="ARBA00011949"/>
    </source>
</evidence>
<sequence>MKKIIVCMSGGIDSSLCAFLLLQKGYKVEGLFMKNWELNSQCKLQNEVSDVKYICNRLKIVLHIVNFTSEYWSNVFKTFLQEFIYGKTPNPDSLCNKEIKFNLLTKYAFNVLNADYMSTGHYIRLTNKLFFKSLDLNKDQSYYLYNINKYYIHKLLFPIGFYNKFEIRKLANFLFYKLNFKQESFGICFVGNHNFTSFLNKFFPFNFGNIVTKNNLIIGQHKGLFFYTNGQTNGFNITKTFNKTVWYVIKKKIHKNILSVAKTKNKILYTNSLIANNVIWLKNPFDKTINKITLYAKIRYRQIDQQCIVYNFINYIKVSFLYKQKGITEGQTIVLYHNNICFGGAIISSTYNRT</sequence>
<evidence type="ECO:0000256" key="7">
    <source>
        <dbReference type="ARBA" id="ARBA00022884"/>
    </source>
</evidence>
<dbReference type="InterPro" id="IPR046885">
    <property type="entry name" value="MnmA-like_C"/>
</dbReference>
<dbReference type="Proteomes" id="UP000031624">
    <property type="component" value="Chromosome"/>
</dbReference>
<keyword evidence="3" id="KW-0808">Transferase</keyword>
<dbReference type="NCBIfam" id="NF001138">
    <property type="entry name" value="PRK00143.1"/>
    <property type="match status" value="1"/>
</dbReference>
<dbReference type="CDD" id="cd01998">
    <property type="entry name" value="MnmA_TRMU-like"/>
    <property type="match status" value="1"/>
</dbReference>
<dbReference type="Pfam" id="PF20259">
    <property type="entry name" value="tRNA_Me_trans_M"/>
    <property type="match status" value="1"/>
</dbReference>
<dbReference type="InterPro" id="IPR046884">
    <property type="entry name" value="MnmA-like_central"/>
</dbReference>
<dbReference type="PANTHER" id="PTHR11933">
    <property type="entry name" value="TRNA 5-METHYLAMINOMETHYL-2-THIOURIDYLATE -METHYLTRANSFERASE"/>
    <property type="match status" value="1"/>
</dbReference>
<dbReference type="InterPro" id="IPR004506">
    <property type="entry name" value="MnmA-like"/>
</dbReference>
<evidence type="ECO:0000259" key="11">
    <source>
        <dbReference type="Pfam" id="PF20259"/>
    </source>
</evidence>
<comment type="catalytic activity">
    <reaction evidence="9">
        <text>S-sulfanyl-L-cysteinyl-[protein] + uridine(34) in tRNA + AH2 + ATP = 2-thiouridine(34) in tRNA + L-cysteinyl-[protein] + A + AMP + diphosphate + H(+)</text>
        <dbReference type="Rhea" id="RHEA:47032"/>
        <dbReference type="Rhea" id="RHEA-COMP:10131"/>
        <dbReference type="Rhea" id="RHEA-COMP:11726"/>
        <dbReference type="Rhea" id="RHEA-COMP:11727"/>
        <dbReference type="Rhea" id="RHEA-COMP:11728"/>
        <dbReference type="ChEBI" id="CHEBI:13193"/>
        <dbReference type="ChEBI" id="CHEBI:15378"/>
        <dbReference type="ChEBI" id="CHEBI:17499"/>
        <dbReference type="ChEBI" id="CHEBI:29950"/>
        <dbReference type="ChEBI" id="CHEBI:30616"/>
        <dbReference type="ChEBI" id="CHEBI:33019"/>
        <dbReference type="ChEBI" id="CHEBI:61963"/>
        <dbReference type="ChEBI" id="CHEBI:65315"/>
        <dbReference type="ChEBI" id="CHEBI:87170"/>
        <dbReference type="ChEBI" id="CHEBI:456215"/>
        <dbReference type="EC" id="2.8.1.13"/>
    </reaction>
</comment>
<dbReference type="Pfam" id="PF20258">
    <property type="entry name" value="tRNA_Me_trans_C"/>
    <property type="match status" value="1"/>
</dbReference>
<evidence type="ECO:0000256" key="8">
    <source>
        <dbReference type="ARBA" id="ARBA00023157"/>
    </source>
</evidence>
<evidence type="ECO:0000313" key="13">
    <source>
        <dbReference type="Proteomes" id="UP000031624"/>
    </source>
</evidence>
<organism evidence="12 13">
    <name type="scientific">Candidatus Portiera aleyrodidarum MED</name>
    <name type="common">Bemisia tabaci</name>
    <dbReference type="NCBI Taxonomy" id="1163752"/>
    <lineage>
        <taxon>Bacteria</taxon>
        <taxon>Pseudomonadati</taxon>
        <taxon>Pseudomonadota</taxon>
        <taxon>Gammaproteobacteria</taxon>
        <taxon>Candidatus Johnevansiales</taxon>
        <taxon>Candidatus Johnevansiaceae</taxon>
        <taxon>Candidatus Portiera</taxon>
    </lineage>
</organism>
<dbReference type="GO" id="GO:0103016">
    <property type="term" value="F:tRNA-uridine 2-sulfurtransferase activity"/>
    <property type="evidence" value="ECO:0007669"/>
    <property type="project" value="UniProtKB-EC"/>
</dbReference>
<dbReference type="GeneID" id="66279918"/>
<feature type="domain" description="tRNA-specific 2-thiouridylase MnmA-like C-terminal" evidence="10">
    <location>
        <begin position="272"/>
        <end position="347"/>
    </location>
</feature>
<proteinExistence type="predicted"/>
<keyword evidence="5" id="KW-0547">Nucleotide-binding</keyword>
<dbReference type="RefSeq" id="WP_014894972.1">
    <property type="nucleotide sequence ID" value="NZ_CP007563.1"/>
</dbReference>
<accession>A0AAU8RPD1</accession>
<dbReference type="PANTHER" id="PTHR11933:SF5">
    <property type="entry name" value="MITOCHONDRIAL TRNA-SPECIFIC 2-THIOURIDYLASE 1"/>
    <property type="match status" value="1"/>
</dbReference>
<evidence type="ECO:0000256" key="4">
    <source>
        <dbReference type="ARBA" id="ARBA00022694"/>
    </source>
</evidence>
<dbReference type="KEGG" id="paly:O3E_00340"/>
<evidence type="ECO:0000313" key="12">
    <source>
        <dbReference type="EMBL" id="AJF24004.1"/>
    </source>
</evidence>
<dbReference type="GO" id="GO:0005524">
    <property type="term" value="F:ATP binding"/>
    <property type="evidence" value="ECO:0007669"/>
    <property type="project" value="UniProtKB-KW"/>
</dbReference>
<name>A0AAU8RPD1_9GAMM</name>
<dbReference type="SUPFAM" id="SSF52402">
    <property type="entry name" value="Adenine nucleotide alpha hydrolases-like"/>
    <property type="match status" value="1"/>
</dbReference>
<evidence type="ECO:0000256" key="6">
    <source>
        <dbReference type="ARBA" id="ARBA00022840"/>
    </source>
</evidence>
<dbReference type="GO" id="GO:0000049">
    <property type="term" value="F:tRNA binding"/>
    <property type="evidence" value="ECO:0007669"/>
    <property type="project" value="UniProtKB-KW"/>
</dbReference>
<keyword evidence="7" id="KW-0694">RNA-binding</keyword>
<evidence type="ECO:0000256" key="2">
    <source>
        <dbReference type="ARBA" id="ARBA00022555"/>
    </source>
</evidence>
<keyword evidence="8" id="KW-1015">Disulfide bond</keyword>
<evidence type="ECO:0000256" key="9">
    <source>
        <dbReference type="ARBA" id="ARBA00051542"/>
    </source>
</evidence>
<dbReference type="Gene3D" id="2.40.30.10">
    <property type="entry name" value="Translation factors"/>
    <property type="match status" value="1"/>
</dbReference>
<dbReference type="Gene3D" id="3.40.50.620">
    <property type="entry name" value="HUPs"/>
    <property type="match status" value="1"/>
</dbReference>
<evidence type="ECO:0000259" key="10">
    <source>
        <dbReference type="Pfam" id="PF20258"/>
    </source>
</evidence>
<dbReference type="InterPro" id="IPR014729">
    <property type="entry name" value="Rossmann-like_a/b/a_fold"/>
</dbReference>
<dbReference type="Pfam" id="PF03054">
    <property type="entry name" value="tRNA_Me_trans"/>
    <property type="match status" value="1"/>
</dbReference>
<keyword evidence="2" id="KW-0820">tRNA-binding</keyword>
<evidence type="ECO:0000256" key="5">
    <source>
        <dbReference type="ARBA" id="ARBA00022741"/>
    </source>
</evidence>
<dbReference type="AlphaFoldDB" id="A0AAU8RPD1"/>
<dbReference type="NCBIfam" id="TIGR00420">
    <property type="entry name" value="trmU"/>
    <property type="match status" value="1"/>
</dbReference>
<dbReference type="InterPro" id="IPR023382">
    <property type="entry name" value="MnmA-like_central_sf"/>
</dbReference>
<evidence type="ECO:0000256" key="3">
    <source>
        <dbReference type="ARBA" id="ARBA00022679"/>
    </source>
</evidence>
<protein>
    <recommendedName>
        <fullName evidence="1">tRNA-uridine 2-sulfurtransferase</fullName>
        <ecNumber evidence="1">2.8.1.13</ecNumber>
    </recommendedName>
</protein>
<keyword evidence="6" id="KW-0067">ATP-binding</keyword>
<dbReference type="GO" id="GO:0002143">
    <property type="term" value="P:tRNA wobble position uridine thiolation"/>
    <property type="evidence" value="ECO:0007669"/>
    <property type="project" value="TreeGrafter"/>
</dbReference>
<dbReference type="EMBL" id="CP007563">
    <property type="protein sequence ID" value="AJF24004.1"/>
    <property type="molecule type" value="Genomic_DNA"/>
</dbReference>
<feature type="domain" description="tRNA-specific 2-thiouridylase MnmA-like central" evidence="11">
    <location>
        <begin position="197"/>
        <end position="261"/>
    </location>
</feature>